<evidence type="ECO:0000256" key="5">
    <source>
        <dbReference type="ARBA" id="ARBA00022737"/>
    </source>
</evidence>
<reference evidence="9" key="1">
    <citation type="submission" date="2018-03" db="EMBL/GenBank/DDBJ databases">
        <authorList>
            <person name="Rodrigo-Torres L."/>
            <person name="Arahal R. D."/>
            <person name="Lucena T."/>
        </authorList>
    </citation>
    <scope>NUCLEOTIDE SEQUENCE [LARGE SCALE GENOMIC DNA]</scope>
    <source>
        <strain evidence="9">CECT 7615</strain>
    </source>
</reference>
<proteinExistence type="predicted"/>
<keyword evidence="6" id="KW-0843">Virulence</keyword>
<dbReference type="Proteomes" id="UP000244898">
    <property type="component" value="Unassembled WGS sequence"/>
</dbReference>
<sequence>MDNLLQDADERLTFDQYAVSDHWLAETSENGRPILTTSVETVLDVPYELEFNLAANLAADVQNVTVEVFFDGESIGTFHHEGGVFETYVFELIGTGGTANLDFAITSVNSGADEAIDTSGVVPSYEKTMNFLGSDVTVEAFAPGQNFIYQVLNGQLVKFDLETNSYTETETSAAVNVNAIGYSTEYDLIYGIARSDGVDAVGNSIARNDVIAMDATGATYAVSRGIMGSYIGDVDGQGNLWTFSGNLSKAVVYDLSETNPDGSLVTQELDLPSLGVSTSGLADLAYLPSTQTFFGVSHGGSAGQPGTLVSIDISEVSLGGEPVVTTQEIVGTIVDGAQKTGIPSSAFGATMVDGDGNVYVGANNADHDLDPSTPNQGGFYKITTGDDGALYMELLADAPTVSSNDGALDTRGVDPFLGIDTSSTVLLRSPVLSVAVAEDDYVKLAAKGDAVTVDLLANDDVSEGESLTLTHLNGAEVAEGDTLTLVNGEAVTYLGNGLISVSPGSTPRDVVAELTYSIRNESDITDTATVTFATSPVQGTAENDHMVGFTDADGTHIDGPDGLNDVILGYGDRDKIFAGLGDDDIYGGGGNDFIRAEAGDDVIYGEADNDVLDGGTGNDTMFGGTGNDTYFVDAIGDVVSEEGGSGIDSVKSKVDFTLGDGLENLRFAKGSEADVGIGNELRNMIVGEQNDDFIDGKDGNDNLIGGGGDDEIHGGDGHDKLHGNDGADELWGGSGNDKLHGGSGNDVAYGGDGNDTLCPGLGDDVMFGGAGRDLLSGNAGADTAYGGLGDDIYKVSDALDTIVEYAGEGYDVVHATADFSLSNHVEDLQFFGDGDFGGSGNALDNRLIGNTGNNALSGNDGDDYINGMIGNDILEGGLGSDKIIGGAGNDHMAGGDGADTLGGGDGADVINGGLGDDFLSGDAGADVYEFSVDDGRDLIKGFDTAEDSLRFLDVEPVAITWIDADRGISIEYGNNASVFLTGLMIDQAGDIEIFFL</sequence>
<keyword evidence="4" id="KW-0800">Toxin</keyword>
<dbReference type="GO" id="GO:0016020">
    <property type="term" value="C:membrane"/>
    <property type="evidence" value="ECO:0007669"/>
    <property type="project" value="UniProtKB-SubCell"/>
</dbReference>
<evidence type="ECO:0000256" key="2">
    <source>
        <dbReference type="ARBA" id="ARBA00004613"/>
    </source>
</evidence>
<dbReference type="Pfam" id="PF00353">
    <property type="entry name" value="HemolysinCabind"/>
    <property type="match status" value="7"/>
</dbReference>
<dbReference type="Pfam" id="PF17963">
    <property type="entry name" value="Big_9"/>
    <property type="match status" value="1"/>
</dbReference>
<dbReference type="AlphaFoldDB" id="A0A2R8CBW6"/>
<gene>
    <name evidence="8" type="primary">cya_18</name>
    <name evidence="8" type="ORF">TRM7615_03408</name>
</gene>
<dbReference type="InterPro" id="IPR018511">
    <property type="entry name" value="Hemolysin-typ_Ca-bd_CS"/>
</dbReference>
<dbReference type="Gene3D" id="2.150.10.10">
    <property type="entry name" value="Serralysin-like metalloprotease, C-terminal"/>
    <property type="match status" value="4"/>
</dbReference>
<dbReference type="GO" id="GO:0090729">
    <property type="term" value="F:toxin activity"/>
    <property type="evidence" value="ECO:0007669"/>
    <property type="project" value="UniProtKB-KW"/>
</dbReference>
<evidence type="ECO:0000256" key="3">
    <source>
        <dbReference type="ARBA" id="ARBA00022525"/>
    </source>
</evidence>
<evidence type="ECO:0000256" key="6">
    <source>
        <dbReference type="ARBA" id="ARBA00023026"/>
    </source>
</evidence>
<evidence type="ECO:0000313" key="8">
    <source>
        <dbReference type="EMBL" id="SPJ29885.1"/>
    </source>
</evidence>
<evidence type="ECO:0000256" key="4">
    <source>
        <dbReference type="ARBA" id="ARBA00022656"/>
    </source>
</evidence>
<keyword evidence="9" id="KW-1185">Reference proteome</keyword>
<accession>A0A2R8CBW6</accession>
<dbReference type="GO" id="GO:0005576">
    <property type="term" value="C:extracellular region"/>
    <property type="evidence" value="ECO:0007669"/>
    <property type="project" value="UniProtKB-SubCell"/>
</dbReference>
<dbReference type="PRINTS" id="PR00313">
    <property type="entry name" value="CABNDNGRPT"/>
</dbReference>
<dbReference type="PANTHER" id="PTHR38340:SF1">
    <property type="entry name" value="S-LAYER PROTEIN"/>
    <property type="match status" value="1"/>
</dbReference>
<evidence type="ECO:0000256" key="1">
    <source>
        <dbReference type="ARBA" id="ARBA00004370"/>
    </source>
</evidence>
<protein>
    <submittedName>
        <fullName evidence="8">Bifunctional hemolysin/adenylate cyclase</fullName>
    </submittedName>
</protein>
<dbReference type="InterPro" id="IPR001343">
    <property type="entry name" value="Hemolysn_Ca-bd"/>
</dbReference>
<dbReference type="InterPro" id="IPR011049">
    <property type="entry name" value="Serralysin-like_metalloprot_C"/>
</dbReference>
<keyword evidence="7" id="KW-0472">Membrane</keyword>
<name>A0A2R8CBW6_9RHOB</name>
<dbReference type="EMBL" id="ONZG01000009">
    <property type="protein sequence ID" value="SPJ29885.1"/>
    <property type="molecule type" value="Genomic_DNA"/>
</dbReference>
<evidence type="ECO:0000256" key="7">
    <source>
        <dbReference type="ARBA" id="ARBA00023136"/>
    </source>
</evidence>
<dbReference type="PANTHER" id="PTHR38340">
    <property type="entry name" value="S-LAYER PROTEIN"/>
    <property type="match status" value="1"/>
</dbReference>
<keyword evidence="5" id="KW-0677">Repeat</keyword>
<keyword evidence="3" id="KW-0964">Secreted</keyword>
<dbReference type="SUPFAM" id="SSF51120">
    <property type="entry name" value="beta-Roll"/>
    <property type="match status" value="3"/>
</dbReference>
<dbReference type="OrthoDB" id="8479154at2"/>
<evidence type="ECO:0000313" key="9">
    <source>
        <dbReference type="Proteomes" id="UP000244898"/>
    </source>
</evidence>
<dbReference type="PRINTS" id="PR01488">
    <property type="entry name" value="RTXTOXINA"/>
</dbReference>
<dbReference type="GO" id="GO:0005509">
    <property type="term" value="F:calcium ion binding"/>
    <property type="evidence" value="ECO:0007669"/>
    <property type="project" value="InterPro"/>
</dbReference>
<dbReference type="PROSITE" id="PS00330">
    <property type="entry name" value="HEMOLYSIN_CALCIUM"/>
    <property type="match status" value="4"/>
</dbReference>
<dbReference type="RefSeq" id="WP_108789665.1">
    <property type="nucleotide sequence ID" value="NZ_ONZG01000009.1"/>
</dbReference>
<comment type="subcellular location">
    <subcellularLocation>
        <location evidence="1">Membrane</location>
    </subcellularLocation>
    <subcellularLocation>
        <location evidence="2">Secreted</location>
    </subcellularLocation>
</comment>
<organism evidence="8 9">
    <name type="scientific">Falsiruegeria mediterranea M17</name>
    <dbReference type="NCBI Taxonomy" id="1200281"/>
    <lineage>
        <taxon>Bacteria</taxon>
        <taxon>Pseudomonadati</taxon>
        <taxon>Pseudomonadota</taxon>
        <taxon>Alphaproteobacteria</taxon>
        <taxon>Rhodobacterales</taxon>
        <taxon>Roseobacteraceae</taxon>
        <taxon>Falsiruegeria</taxon>
    </lineage>
</organism>
<dbReference type="InterPro" id="IPR003995">
    <property type="entry name" value="RTX_toxin_determinant-A"/>
</dbReference>
<dbReference type="InterPro" id="IPR050557">
    <property type="entry name" value="RTX_toxin/Mannuronan_C5-epim"/>
</dbReference>